<protein>
    <recommendedName>
        <fullName evidence="3">DUF3060 domain-containing protein</fullName>
    </recommendedName>
</protein>
<reference evidence="1 2" key="1">
    <citation type="submission" date="2018-09" db="EMBL/GenBank/DDBJ databases">
        <authorList>
            <person name="Li J."/>
        </authorList>
    </citation>
    <scope>NUCLEOTIDE SEQUENCE [LARGE SCALE GENOMIC DNA]</scope>
    <source>
        <strain evidence="1 2">2129</strain>
    </source>
</reference>
<gene>
    <name evidence="1" type="ORF">D5R93_12040</name>
</gene>
<accession>A0ABN5PQ62</accession>
<sequence>MRCDNGPLLLSQRSEEVRVTGDCTTLTVTGAYTVAIAEYADTVVINGDGIEVYVRDVNRVVVSGSYSTVVWAGRTPIIEDTGSGTEARPAESD</sequence>
<evidence type="ECO:0000313" key="2">
    <source>
        <dbReference type="Proteomes" id="UP000273001"/>
    </source>
</evidence>
<name>A0ABN5PQ62_9ACTO</name>
<dbReference type="EMBL" id="CP032514">
    <property type="protein sequence ID" value="AYD90548.1"/>
    <property type="molecule type" value="Genomic_DNA"/>
</dbReference>
<organism evidence="1 2">
    <name type="scientific">Actinomyces lilanjuaniae</name>
    <dbReference type="NCBI Taxonomy" id="2321394"/>
    <lineage>
        <taxon>Bacteria</taxon>
        <taxon>Bacillati</taxon>
        <taxon>Actinomycetota</taxon>
        <taxon>Actinomycetes</taxon>
        <taxon>Actinomycetales</taxon>
        <taxon>Actinomycetaceae</taxon>
        <taxon>Actinomyces</taxon>
    </lineage>
</organism>
<dbReference type="Proteomes" id="UP000273001">
    <property type="component" value="Chromosome"/>
</dbReference>
<evidence type="ECO:0000313" key="1">
    <source>
        <dbReference type="EMBL" id="AYD90548.1"/>
    </source>
</evidence>
<proteinExistence type="predicted"/>
<evidence type="ECO:0008006" key="3">
    <source>
        <dbReference type="Google" id="ProtNLM"/>
    </source>
</evidence>
<keyword evidence="2" id="KW-1185">Reference proteome</keyword>